<comment type="caution">
    <text evidence="6">The sequence shown here is derived from an EMBL/GenBank/DDBJ whole genome shotgun (WGS) entry which is preliminary data.</text>
</comment>
<dbReference type="SUPFAM" id="SSF63867">
    <property type="entry name" value="MoeA C-terminal domain-like"/>
    <property type="match status" value="1"/>
</dbReference>
<keyword evidence="4" id="KW-0808">Transferase</keyword>
<dbReference type="InterPro" id="IPR036688">
    <property type="entry name" value="MoeA_C_domain_IV_sf"/>
</dbReference>
<reference evidence="6 7" key="1">
    <citation type="submission" date="2018-03" db="EMBL/GenBank/DDBJ databases">
        <title>The draft genome of Mesorhizobium soli JCM 19897.</title>
        <authorList>
            <person name="Li L."/>
            <person name="Liu L."/>
            <person name="Liang L."/>
            <person name="Wang T."/>
            <person name="Zhang X."/>
        </authorList>
    </citation>
    <scope>NUCLEOTIDE SEQUENCE [LARGE SCALE GENOMIC DNA]</scope>
    <source>
        <strain evidence="6 7">JCM 19897</strain>
    </source>
</reference>
<comment type="function">
    <text evidence="1 4">Catalyzes the insertion of molybdate into adenylated molybdopterin with the concomitant release of AMP.</text>
</comment>
<organism evidence="6 7">
    <name type="scientific">Pseudaminobacter soli</name>
    <name type="common">ex Li et al. 2025</name>
    <dbReference type="NCBI Taxonomy" id="1295366"/>
    <lineage>
        <taxon>Bacteria</taxon>
        <taxon>Pseudomonadati</taxon>
        <taxon>Pseudomonadota</taxon>
        <taxon>Alphaproteobacteria</taxon>
        <taxon>Hyphomicrobiales</taxon>
        <taxon>Phyllobacteriaceae</taxon>
        <taxon>Pseudaminobacter</taxon>
    </lineage>
</organism>
<evidence type="ECO:0000256" key="2">
    <source>
        <dbReference type="ARBA" id="ARBA00010763"/>
    </source>
</evidence>
<dbReference type="PANTHER" id="PTHR10192:SF5">
    <property type="entry name" value="GEPHYRIN"/>
    <property type="match status" value="1"/>
</dbReference>
<gene>
    <name evidence="6" type="ORF">C7I85_22375</name>
</gene>
<feature type="domain" description="MoaB/Mog" evidence="5">
    <location>
        <begin position="160"/>
        <end position="294"/>
    </location>
</feature>
<keyword evidence="4" id="KW-0479">Metal-binding</keyword>
<dbReference type="GO" id="GO:0046872">
    <property type="term" value="F:metal ion binding"/>
    <property type="evidence" value="ECO:0007669"/>
    <property type="project" value="UniProtKB-UniRule"/>
</dbReference>
<evidence type="ECO:0000313" key="6">
    <source>
        <dbReference type="EMBL" id="PSJ57414.1"/>
    </source>
</evidence>
<dbReference type="InterPro" id="IPR001453">
    <property type="entry name" value="MoaB/Mog_dom"/>
</dbReference>
<dbReference type="GO" id="GO:0005829">
    <property type="term" value="C:cytosol"/>
    <property type="evidence" value="ECO:0007669"/>
    <property type="project" value="TreeGrafter"/>
</dbReference>
<protein>
    <recommendedName>
        <fullName evidence="4">Molybdopterin molybdenumtransferase</fullName>
        <ecNumber evidence="4">2.10.1.1</ecNumber>
    </recommendedName>
</protein>
<dbReference type="AlphaFoldDB" id="A0A2P7S4L9"/>
<sequence length="377" mass="38684">MSVSSQRPALTGVEAARALLLDGLEAVAPIDVPLAEALGCVAAEMPPLAEPVPSTDEAVMDGWAFASADLVGASSYSPAVPPGEARWVEAGQPMPRGCDCVVEPGQVEAAEEQVLVLADAVPGQGVRRAGQDILAGQALIAAGSLISPFDLLLARRAGIEHLSVRRSSLRLIDVAASDGGTVTVELIAELARAAGAWLVGIEAVARDAVSIAAALDAEPADIVLLVGGTGLGHYDETAMALAERGVLSAHGIALEPGRSAAVGRLGRVPVIALPGAPDQAFAVWLTLALPALDRLAGRLPRRELKLPLARKIASIVGITEPVLLKRENETWVPLATGVLPLHLIAEADAWLAVPADSEGFAAGTEVAAFRLREGGTE</sequence>
<evidence type="ECO:0000259" key="5">
    <source>
        <dbReference type="SMART" id="SM00852"/>
    </source>
</evidence>
<dbReference type="GO" id="GO:0061599">
    <property type="term" value="F:molybdopterin molybdotransferase activity"/>
    <property type="evidence" value="ECO:0007669"/>
    <property type="project" value="UniProtKB-UniRule"/>
</dbReference>
<dbReference type="Gene3D" id="3.40.980.10">
    <property type="entry name" value="MoaB/Mog-like domain"/>
    <property type="match status" value="1"/>
</dbReference>
<keyword evidence="4" id="KW-0460">Magnesium</keyword>
<keyword evidence="4" id="KW-0501">Molybdenum cofactor biosynthesis</keyword>
<dbReference type="PANTHER" id="PTHR10192">
    <property type="entry name" value="MOLYBDOPTERIN BIOSYNTHESIS PROTEIN"/>
    <property type="match status" value="1"/>
</dbReference>
<dbReference type="Gene3D" id="2.170.190.11">
    <property type="entry name" value="Molybdopterin biosynthesis moea protein, domain 3"/>
    <property type="match status" value="1"/>
</dbReference>
<name>A0A2P7S4L9_9HYPH</name>
<dbReference type="InterPro" id="IPR036425">
    <property type="entry name" value="MoaB/Mog-like_dom_sf"/>
</dbReference>
<dbReference type="UniPathway" id="UPA00344"/>
<proteinExistence type="inferred from homology"/>
<comment type="cofactor">
    <cofactor evidence="4">
        <name>Mg(2+)</name>
        <dbReference type="ChEBI" id="CHEBI:18420"/>
    </cofactor>
</comment>
<evidence type="ECO:0000313" key="7">
    <source>
        <dbReference type="Proteomes" id="UP000240653"/>
    </source>
</evidence>
<dbReference type="InterPro" id="IPR036135">
    <property type="entry name" value="MoeA_linker/N_sf"/>
</dbReference>
<dbReference type="InterPro" id="IPR038987">
    <property type="entry name" value="MoeA-like"/>
</dbReference>
<keyword evidence="4" id="KW-0500">Molybdenum</keyword>
<dbReference type="SUPFAM" id="SSF63882">
    <property type="entry name" value="MoeA N-terminal region -like"/>
    <property type="match status" value="1"/>
</dbReference>
<dbReference type="EC" id="2.10.1.1" evidence="4"/>
<dbReference type="OrthoDB" id="8435302at2"/>
<dbReference type="EMBL" id="PXYL01000014">
    <property type="protein sequence ID" value="PSJ57414.1"/>
    <property type="molecule type" value="Genomic_DNA"/>
</dbReference>
<dbReference type="Proteomes" id="UP000240653">
    <property type="component" value="Unassembled WGS sequence"/>
</dbReference>
<evidence type="ECO:0000256" key="1">
    <source>
        <dbReference type="ARBA" id="ARBA00002901"/>
    </source>
</evidence>
<evidence type="ECO:0000256" key="4">
    <source>
        <dbReference type="RuleBase" id="RU365090"/>
    </source>
</evidence>
<dbReference type="SUPFAM" id="SSF53218">
    <property type="entry name" value="Molybdenum cofactor biosynthesis proteins"/>
    <property type="match status" value="1"/>
</dbReference>
<comment type="pathway">
    <text evidence="4">Cofactor biosynthesis; molybdopterin biosynthesis.</text>
</comment>
<accession>A0A2P7S4L9</accession>
<dbReference type="Pfam" id="PF00994">
    <property type="entry name" value="MoCF_biosynth"/>
    <property type="match status" value="1"/>
</dbReference>
<dbReference type="Gene3D" id="2.40.340.10">
    <property type="entry name" value="MoeA, C-terminal, domain IV"/>
    <property type="match status" value="1"/>
</dbReference>
<dbReference type="InterPro" id="IPR005110">
    <property type="entry name" value="MoeA_linker/N"/>
</dbReference>
<comment type="similarity">
    <text evidence="2 4">Belongs to the MoeA family.</text>
</comment>
<dbReference type="Gene3D" id="3.90.105.10">
    <property type="entry name" value="Molybdopterin biosynthesis moea protein, domain 2"/>
    <property type="match status" value="1"/>
</dbReference>
<dbReference type="GO" id="GO:0006777">
    <property type="term" value="P:Mo-molybdopterin cofactor biosynthetic process"/>
    <property type="evidence" value="ECO:0007669"/>
    <property type="project" value="UniProtKB-UniRule"/>
</dbReference>
<comment type="catalytic activity">
    <reaction evidence="3">
        <text>adenylyl-molybdopterin + molybdate = Mo-molybdopterin + AMP + H(+)</text>
        <dbReference type="Rhea" id="RHEA:35047"/>
        <dbReference type="ChEBI" id="CHEBI:15378"/>
        <dbReference type="ChEBI" id="CHEBI:36264"/>
        <dbReference type="ChEBI" id="CHEBI:62727"/>
        <dbReference type="ChEBI" id="CHEBI:71302"/>
        <dbReference type="ChEBI" id="CHEBI:456215"/>
        <dbReference type="EC" id="2.10.1.1"/>
    </reaction>
</comment>
<evidence type="ECO:0000256" key="3">
    <source>
        <dbReference type="ARBA" id="ARBA00047317"/>
    </source>
</evidence>
<keyword evidence="7" id="KW-1185">Reference proteome</keyword>
<dbReference type="SMART" id="SM00852">
    <property type="entry name" value="MoCF_biosynth"/>
    <property type="match status" value="1"/>
</dbReference>
<dbReference type="Pfam" id="PF03453">
    <property type="entry name" value="MoeA_N"/>
    <property type="match status" value="1"/>
</dbReference>